<dbReference type="AlphaFoldDB" id="E3JBP9"/>
<dbReference type="RefSeq" id="WP_013424187.1">
    <property type="nucleotide sequence ID" value="NC_014666.1"/>
</dbReference>
<evidence type="ECO:0000256" key="1">
    <source>
        <dbReference type="SAM" id="Phobius"/>
    </source>
</evidence>
<organism evidence="2 3">
    <name type="scientific">Pseudofrankia inefficax (strain DSM 45817 / CECT 9037 / DDB 130130 / EuI1c)</name>
    <name type="common">Frankia inefficax</name>
    <dbReference type="NCBI Taxonomy" id="298654"/>
    <lineage>
        <taxon>Bacteria</taxon>
        <taxon>Bacillati</taxon>
        <taxon>Actinomycetota</taxon>
        <taxon>Actinomycetes</taxon>
        <taxon>Frankiales</taxon>
        <taxon>Frankiaceae</taxon>
        <taxon>Pseudofrankia</taxon>
    </lineage>
</organism>
<reference evidence="2 3" key="1">
    <citation type="submission" date="2010-10" db="EMBL/GenBank/DDBJ databases">
        <title>Complete sequence of Frankia sp. EuI1c.</title>
        <authorList>
            <consortium name="US DOE Joint Genome Institute"/>
            <person name="Lucas S."/>
            <person name="Copeland A."/>
            <person name="Lapidus A."/>
            <person name="Cheng J.-F."/>
            <person name="Bruce D."/>
            <person name="Goodwin L."/>
            <person name="Pitluck S."/>
            <person name="Chertkov O."/>
            <person name="Detter J.C."/>
            <person name="Han C."/>
            <person name="Tapia R."/>
            <person name="Land M."/>
            <person name="Hauser L."/>
            <person name="Jeffries C."/>
            <person name="Kyrpides N."/>
            <person name="Ivanova N."/>
            <person name="Mikhailova N."/>
            <person name="Beauchemin N."/>
            <person name="Sen A."/>
            <person name="Sur S.A."/>
            <person name="Gtari M."/>
            <person name="Wall L."/>
            <person name="Tisa L."/>
            <person name="Woyke T."/>
        </authorList>
    </citation>
    <scope>NUCLEOTIDE SEQUENCE [LARGE SCALE GENOMIC DNA]</scope>
    <source>
        <strain evidence="3">DSM 45817 / CECT 9037 / EuI1c</strain>
    </source>
</reference>
<dbReference type="KEGG" id="fri:FraEuI1c_3044"/>
<keyword evidence="1" id="KW-1133">Transmembrane helix</keyword>
<name>E3JBP9_PSEI1</name>
<sequence>MASLTPPGSDETTIRADLAALAQLAGPAPDVLYQTARRAMVRRRRRVASGVGAGVLAVAVVAAVVVPGAFQGSPDHPAVVPAARPSPPAPTRVETVPPFSRLNPWVYTLENWKRTRFANPCMSSILVGLATGSPPPTQPTEPPPPEPVLQTIAAAGGGRVEASTSISVASDVVLTVDGRAVRLTVRQQAAPGWLASGSEASPLAGGSVLELSRSGQMARVYRVDGTVWDVAYFAVPFDNPPEAFVQDTLGLVRTIDAAIPAVEKPVPGDIDAADLCPVPAAPPGQH</sequence>
<dbReference type="EMBL" id="CP002299">
    <property type="protein sequence ID" value="ADP81069.1"/>
    <property type="molecule type" value="Genomic_DNA"/>
</dbReference>
<feature type="transmembrane region" description="Helical" evidence="1">
    <location>
        <begin position="47"/>
        <end position="70"/>
    </location>
</feature>
<gene>
    <name evidence="2" type="ordered locus">FraEuI1c_3044</name>
</gene>
<keyword evidence="1" id="KW-0812">Transmembrane</keyword>
<evidence type="ECO:0000313" key="2">
    <source>
        <dbReference type="EMBL" id="ADP81069.1"/>
    </source>
</evidence>
<protein>
    <submittedName>
        <fullName evidence="2">Uncharacterized protein</fullName>
    </submittedName>
</protein>
<keyword evidence="3" id="KW-1185">Reference proteome</keyword>
<evidence type="ECO:0000313" key="3">
    <source>
        <dbReference type="Proteomes" id="UP000002484"/>
    </source>
</evidence>
<proteinExistence type="predicted"/>
<dbReference type="InParanoid" id="E3JBP9"/>
<dbReference type="Proteomes" id="UP000002484">
    <property type="component" value="Chromosome"/>
</dbReference>
<dbReference type="HOGENOM" id="CLU_972378_0_0_11"/>
<keyword evidence="1" id="KW-0472">Membrane</keyword>
<dbReference type="STRING" id="298654.FraEuI1c_3044"/>
<accession>E3JBP9</accession>